<dbReference type="Proteomes" id="UP000614350">
    <property type="component" value="Unassembled WGS sequence"/>
</dbReference>
<evidence type="ECO:0000256" key="1">
    <source>
        <dbReference type="SAM" id="Phobius"/>
    </source>
</evidence>
<keyword evidence="1" id="KW-0472">Membrane</keyword>
<keyword evidence="1" id="KW-0812">Transmembrane</keyword>
<accession>A0A834KK61</accession>
<keyword evidence="3" id="KW-1185">Reference proteome</keyword>
<keyword evidence="1" id="KW-1133">Transmembrane helix</keyword>
<proteinExistence type="predicted"/>
<gene>
    <name evidence="2" type="ORF">HZH66_002813</name>
</gene>
<sequence length="68" mass="7676">MSGFAASTNSLSFLNSMKENVALDGWIYWRLFQVQFTLDIGFSVYLVNTKDIIKRCSPGSKQRLVPKG</sequence>
<comment type="caution">
    <text evidence="2">The sequence shown here is derived from an EMBL/GenBank/DDBJ whole genome shotgun (WGS) entry which is preliminary data.</text>
</comment>
<feature type="transmembrane region" description="Helical" evidence="1">
    <location>
        <begin position="27"/>
        <end position="47"/>
    </location>
</feature>
<dbReference type="AlphaFoldDB" id="A0A834KK61"/>
<evidence type="ECO:0000313" key="2">
    <source>
        <dbReference type="EMBL" id="KAF7408276.1"/>
    </source>
</evidence>
<dbReference type="EMBL" id="JACSEA010000002">
    <property type="protein sequence ID" value="KAF7408276.1"/>
    <property type="molecule type" value="Genomic_DNA"/>
</dbReference>
<reference evidence="2" key="1">
    <citation type="journal article" date="2020" name="G3 (Bethesda)">
        <title>High-Quality Assemblies for Three Invasive Social Wasps from the &lt;i&gt;Vespula&lt;/i&gt; Genus.</title>
        <authorList>
            <person name="Harrop T.W.R."/>
            <person name="Guhlin J."/>
            <person name="McLaughlin G.M."/>
            <person name="Permina E."/>
            <person name="Stockwell P."/>
            <person name="Gilligan J."/>
            <person name="Le Lec M.F."/>
            <person name="Gruber M.A.M."/>
            <person name="Quinn O."/>
            <person name="Lovegrove M."/>
            <person name="Duncan E.J."/>
            <person name="Remnant E.J."/>
            <person name="Van Eeckhoven J."/>
            <person name="Graham B."/>
            <person name="Knapp R.A."/>
            <person name="Langford K.W."/>
            <person name="Kronenberg Z."/>
            <person name="Press M.O."/>
            <person name="Eacker S.M."/>
            <person name="Wilson-Rankin E.E."/>
            <person name="Purcell J."/>
            <person name="Lester P.J."/>
            <person name="Dearden P.K."/>
        </authorList>
    </citation>
    <scope>NUCLEOTIDE SEQUENCE</scope>
    <source>
        <strain evidence="2">Marl-1</strain>
    </source>
</reference>
<organism evidence="2 3">
    <name type="scientific">Vespula vulgaris</name>
    <name type="common">Yellow jacket</name>
    <name type="synonym">Wasp</name>
    <dbReference type="NCBI Taxonomy" id="7454"/>
    <lineage>
        <taxon>Eukaryota</taxon>
        <taxon>Metazoa</taxon>
        <taxon>Ecdysozoa</taxon>
        <taxon>Arthropoda</taxon>
        <taxon>Hexapoda</taxon>
        <taxon>Insecta</taxon>
        <taxon>Pterygota</taxon>
        <taxon>Neoptera</taxon>
        <taxon>Endopterygota</taxon>
        <taxon>Hymenoptera</taxon>
        <taxon>Apocrita</taxon>
        <taxon>Aculeata</taxon>
        <taxon>Vespoidea</taxon>
        <taxon>Vespidae</taxon>
        <taxon>Vespinae</taxon>
        <taxon>Vespula</taxon>
    </lineage>
</organism>
<name>A0A834KK61_VESVU</name>
<evidence type="ECO:0000313" key="3">
    <source>
        <dbReference type="Proteomes" id="UP000614350"/>
    </source>
</evidence>
<protein>
    <submittedName>
        <fullName evidence="2">Uncharacterized protein</fullName>
    </submittedName>
</protein>